<feature type="domain" description="Anthranilate synthase component I N-terminal" evidence="1">
    <location>
        <begin position="11"/>
        <end position="142"/>
    </location>
</feature>
<evidence type="ECO:0000259" key="1">
    <source>
        <dbReference type="Pfam" id="PF04715"/>
    </source>
</evidence>
<name>G4D384_9FIRM</name>
<keyword evidence="3" id="KW-1185">Reference proteome</keyword>
<dbReference type="PATRIC" id="fig|997350.3.peg.846"/>
<dbReference type="EMBL" id="AGBB01000076">
    <property type="protein sequence ID" value="EGY80021.1"/>
    <property type="molecule type" value="Genomic_DNA"/>
</dbReference>
<dbReference type="InterPro" id="IPR019999">
    <property type="entry name" value="Anth_synth_I-like"/>
</dbReference>
<dbReference type="SUPFAM" id="SSF56322">
    <property type="entry name" value="ADC synthase"/>
    <property type="match status" value="1"/>
</dbReference>
<protein>
    <recommendedName>
        <fullName evidence="1">Anthranilate synthase component I N-terminal domain-containing protein</fullName>
    </recommendedName>
</protein>
<dbReference type="Pfam" id="PF04715">
    <property type="entry name" value="Anth_synt_I_N"/>
    <property type="match status" value="1"/>
</dbReference>
<gene>
    <name evidence="2" type="ORF">HMPREF9129_0876</name>
</gene>
<dbReference type="AlphaFoldDB" id="G4D384"/>
<dbReference type="InterPro" id="IPR005801">
    <property type="entry name" value="ADC_synthase"/>
</dbReference>
<reference evidence="2 3" key="1">
    <citation type="submission" date="2011-06" db="EMBL/GenBank/DDBJ databases">
        <authorList>
            <person name="Muzny D."/>
            <person name="Qin X."/>
            <person name="Deng J."/>
            <person name="Jiang H."/>
            <person name="Liu Y."/>
            <person name="Qu J."/>
            <person name="Song X.-Z."/>
            <person name="Zhang L."/>
            <person name="Thornton R."/>
            <person name="Coyle M."/>
            <person name="Francisco L."/>
            <person name="Jackson L."/>
            <person name="Javaid M."/>
            <person name="Korchina V."/>
            <person name="Kovar C."/>
            <person name="Mata R."/>
            <person name="Mathew T."/>
            <person name="Ngo R."/>
            <person name="Nguyen L."/>
            <person name="Nguyen N."/>
            <person name="Okwuonu G."/>
            <person name="Ongeri F."/>
            <person name="Pham C."/>
            <person name="Simmons D."/>
            <person name="Wilczek-Boney K."/>
            <person name="Hale W."/>
            <person name="Jakkamsetti A."/>
            <person name="Pham P."/>
            <person name="Ruth R."/>
            <person name="San Lucas F."/>
            <person name="Warren J."/>
            <person name="Zhang J."/>
            <person name="Zhao Z."/>
            <person name="Zhou C."/>
            <person name="Zhu D."/>
            <person name="Lee S."/>
            <person name="Bess C."/>
            <person name="Blankenburg K."/>
            <person name="Forbes L."/>
            <person name="Fu Q."/>
            <person name="Gubbala S."/>
            <person name="Hirani K."/>
            <person name="Jayaseelan J.C."/>
            <person name="Lara F."/>
            <person name="Munidasa M."/>
            <person name="Palculict T."/>
            <person name="Patil S."/>
            <person name="Pu L.-L."/>
            <person name="Saada N."/>
            <person name="Tang L."/>
            <person name="Weissenberger G."/>
            <person name="Zhu Y."/>
            <person name="Hemphill L."/>
            <person name="Shang Y."/>
            <person name="Youmans B."/>
            <person name="Ayvaz T."/>
            <person name="Ross M."/>
            <person name="Santibanez J."/>
            <person name="Aqrawi P."/>
            <person name="Gross S."/>
            <person name="Joshi V."/>
            <person name="Fowler G."/>
            <person name="Nazareth L."/>
            <person name="Reid J."/>
            <person name="Worley K."/>
            <person name="Petrosino J."/>
            <person name="Highlander S."/>
            <person name="Gibbs R."/>
        </authorList>
    </citation>
    <scope>NUCLEOTIDE SEQUENCE [LARGE SCALE GENOMIC DNA]</scope>
    <source>
        <strain evidence="2 3">ATCC 29427</strain>
    </source>
</reference>
<dbReference type="Proteomes" id="UP000003422">
    <property type="component" value="Unassembled WGS sequence"/>
</dbReference>
<dbReference type="Gene3D" id="3.60.120.10">
    <property type="entry name" value="Anthranilate synthase"/>
    <property type="match status" value="1"/>
</dbReference>
<accession>G4D384</accession>
<dbReference type="InterPro" id="IPR006805">
    <property type="entry name" value="Anth_synth_I_N"/>
</dbReference>
<evidence type="ECO:0000313" key="3">
    <source>
        <dbReference type="Proteomes" id="UP000003422"/>
    </source>
</evidence>
<dbReference type="PANTHER" id="PTHR11236:SF9">
    <property type="entry name" value="ANTHRANILATE SYNTHASE COMPONENT 1"/>
    <property type="match status" value="1"/>
</dbReference>
<dbReference type="STRING" id="997350.HMPREF9129_0876"/>
<dbReference type="RefSeq" id="WP_004820667.1">
    <property type="nucleotide sequence ID" value="NZ_JH165061.1"/>
</dbReference>
<dbReference type="PANTHER" id="PTHR11236">
    <property type="entry name" value="AMINOBENZOATE/ANTHRANILATE SYNTHASE"/>
    <property type="match status" value="1"/>
</dbReference>
<comment type="caution">
    <text evidence="2">The sequence shown here is derived from an EMBL/GenBank/DDBJ whole genome shotgun (WGS) entry which is preliminary data.</text>
</comment>
<dbReference type="GO" id="GO:0000162">
    <property type="term" value="P:L-tryptophan biosynthetic process"/>
    <property type="evidence" value="ECO:0007669"/>
    <property type="project" value="TreeGrafter"/>
</dbReference>
<organism evidence="2 3">
    <name type="scientific">Peptoniphilus indolicus ATCC 29427</name>
    <dbReference type="NCBI Taxonomy" id="997350"/>
    <lineage>
        <taxon>Bacteria</taxon>
        <taxon>Bacillati</taxon>
        <taxon>Bacillota</taxon>
        <taxon>Tissierellia</taxon>
        <taxon>Tissierellales</taxon>
        <taxon>Peptoniphilaceae</taxon>
        <taxon>Peptoniphilus</taxon>
    </lineage>
</organism>
<proteinExistence type="predicted"/>
<sequence length="201" mass="23715">MIKTKHIDTNIAPEELLFNIREKSYPFFLDSAKGNSHQGNKSYFGFEPKIIVKSKGFDTEVEGLKNFKIHKNPLDVLRELMKEYFVEDDRDFIGGAVGYLSYDFTEENCNVVLKAEKNVDIYDAFFGIYFKVVEYDNVSKEFNIIYVDGEDIRDIEEIFYYREIVPTEYHTEEMIKGISEEEYGVAFDQVREMIKKDLYMK</sequence>
<dbReference type="eggNOG" id="COG0147">
    <property type="taxonomic scope" value="Bacteria"/>
</dbReference>
<evidence type="ECO:0000313" key="2">
    <source>
        <dbReference type="EMBL" id="EGY80021.1"/>
    </source>
</evidence>
<dbReference type="HOGENOM" id="CLU_1359334_0_0_9"/>